<sequence>MRRRKVPTGHHGSRVVKLAAVIGRGKERDQLSAGEELVPVLDYLVGPDDQVEIVLPQELLDHVLAERKRDAAILRNGVSRTEQTSRAFPYRECQSGEQSSRSGRRSSTRAFGGRRPRRARADQINADGKTQEKVTFRRLTESPPCTQKTLSSTIAAAGRQRRETRETYLDASTSECPGENPPYAEEILGVLNLVRQNANGDLDGLLAPVDVVAEEEIIRLRRKSPVLEDAQQIVELPVGIACAGRISARGGTRSGRTQNTRERPPRHVPTILIGADNSSSMGWPSMRSRARWHTILISASVRRGAIGGNPVDSLSGGRKRKNDKVVVLSHPSVYRIASPGAVPAMPGAYR</sequence>
<gene>
    <name evidence="2" type="ORF">THAOC_09792</name>
</gene>
<evidence type="ECO:0000313" key="2">
    <source>
        <dbReference type="EMBL" id="EJK68993.1"/>
    </source>
</evidence>
<evidence type="ECO:0000313" key="3">
    <source>
        <dbReference type="Proteomes" id="UP000266841"/>
    </source>
</evidence>
<dbReference type="AlphaFoldDB" id="K0SRQ2"/>
<comment type="caution">
    <text evidence="2">The sequence shown here is derived from an EMBL/GenBank/DDBJ whole genome shotgun (WGS) entry which is preliminary data.</text>
</comment>
<dbReference type="Proteomes" id="UP000266841">
    <property type="component" value="Unassembled WGS sequence"/>
</dbReference>
<evidence type="ECO:0000256" key="1">
    <source>
        <dbReference type="SAM" id="MobiDB-lite"/>
    </source>
</evidence>
<dbReference type="EMBL" id="AGNL01010610">
    <property type="protein sequence ID" value="EJK68993.1"/>
    <property type="molecule type" value="Genomic_DNA"/>
</dbReference>
<accession>K0SRQ2</accession>
<organism evidence="2 3">
    <name type="scientific">Thalassiosira oceanica</name>
    <name type="common">Marine diatom</name>
    <dbReference type="NCBI Taxonomy" id="159749"/>
    <lineage>
        <taxon>Eukaryota</taxon>
        <taxon>Sar</taxon>
        <taxon>Stramenopiles</taxon>
        <taxon>Ochrophyta</taxon>
        <taxon>Bacillariophyta</taxon>
        <taxon>Coscinodiscophyceae</taxon>
        <taxon>Thalassiosirophycidae</taxon>
        <taxon>Thalassiosirales</taxon>
        <taxon>Thalassiosiraceae</taxon>
        <taxon>Thalassiosira</taxon>
    </lineage>
</organism>
<protein>
    <submittedName>
        <fullName evidence="2">Uncharacterized protein</fullName>
    </submittedName>
</protein>
<reference evidence="2 3" key="1">
    <citation type="journal article" date="2012" name="Genome Biol.">
        <title>Genome and low-iron response of an oceanic diatom adapted to chronic iron limitation.</title>
        <authorList>
            <person name="Lommer M."/>
            <person name="Specht M."/>
            <person name="Roy A.S."/>
            <person name="Kraemer L."/>
            <person name="Andreson R."/>
            <person name="Gutowska M.A."/>
            <person name="Wolf J."/>
            <person name="Bergner S.V."/>
            <person name="Schilhabel M.B."/>
            <person name="Klostermeier U.C."/>
            <person name="Beiko R.G."/>
            <person name="Rosenstiel P."/>
            <person name="Hippler M."/>
            <person name="Laroche J."/>
        </authorList>
    </citation>
    <scope>NUCLEOTIDE SEQUENCE [LARGE SCALE GENOMIC DNA]</scope>
    <source>
        <strain evidence="2 3">CCMP1005</strain>
    </source>
</reference>
<name>K0SRQ2_THAOC</name>
<feature type="compositionally biased region" description="Basic residues" evidence="1">
    <location>
        <begin position="102"/>
        <end position="118"/>
    </location>
</feature>
<feature type="region of interest" description="Disordered" evidence="1">
    <location>
        <begin position="81"/>
        <end position="131"/>
    </location>
</feature>
<proteinExistence type="predicted"/>
<keyword evidence="3" id="KW-1185">Reference proteome</keyword>
<dbReference type="OrthoDB" id="10647671at2759"/>